<dbReference type="AlphaFoldDB" id="A0A9P8LY77"/>
<reference evidence="1 2" key="1">
    <citation type="journal article" date="2014" name="PLoS Genet.">
        <title>The Genome of Spironucleus salmonicida Highlights a Fish Pathogen Adapted to Fluctuating Environments.</title>
        <authorList>
            <person name="Xu F."/>
            <person name="Jerlstrom-Hultqvist J."/>
            <person name="Einarsson E."/>
            <person name="Astvaldsson A."/>
            <person name="Svard S.G."/>
            <person name="Andersson J.O."/>
        </authorList>
    </citation>
    <scope>NUCLEOTIDE SEQUENCE [LARGE SCALE GENOMIC DNA]</scope>
    <source>
        <strain evidence="1 2">ATCC 50377</strain>
    </source>
</reference>
<comment type="caution">
    <text evidence="1">The sequence shown here is derived from an EMBL/GenBank/DDBJ whole genome shotgun (WGS) entry which is preliminary data.</text>
</comment>
<gene>
    <name evidence="1" type="ORF">SS50377_22054</name>
</gene>
<dbReference type="KEGG" id="ssao:94296077"/>
<sequence>MENIQELALFCEECGINKVPITGKMFCLSNDKCIYCDDQQACIEISQSLNLTCASCLYIMKSPSDQKHCVDNQFYKNYALQNAICPNPYAPTSIKVKLLTLKLQNVQLMNSVLNFHYFVFYVPIKILKKCYWESVIQQEI</sequence>
<dbReference type="RefSeq" id="XP_067767263.1">
    <property type="nucleotide sequence ID" value="XM_067905946.1"/>
</dbReference>
<protein>
    <recommendedName>
        <fullName evidence="3">Cysteine-rich protein</fullName>
    </recommendedName>
</protein>
<organism evidence="1 2">
    <name type="scientific">Spironucleus salmonicida</name>
    <dbReference type="NCBI Taxonomy" id="348837"/>
    <lineage>
        <taxon>Eukaryota</taxon>
        <taxon>Metamonada</taxon>
        <taxon>Diplomonadida</taxon>
        <taxon>Hexamitidae</taxon>
        <taxon>Hexamitinae</taxon>
        <taxon>Spironucleus</taxon>
    </lineage>
</organism>
<evidence type="ECO:0008006" key="3">
    <source>
        <dbReference type="Google" id="ProtNLM"/>
    </source>
</evidence>
<evidence type="ECO:0000313" key="2">
    <source>
        <dbReference type="Proteomes" id="UP000018208"/>
    </source>
</evidence>
<evidence type="ECO:0000313" key="1">
    <source>
        <dbReference type="EMBL" id="KAH0576490.1"/>
    </source>
</evidence>
<dbReference type="GeneID" id="94296077"/>
<dbReference type="Proteomes" id="UP000018208">
    <property type="component" value="Unassembled WGS sequence"/>
</dbReference>
<dbReference type="EMBL" id="AUWU02000002">
    <property type="protein sequence ID" value="KAH0576490.1"/>
    <property type="molecule type" value="Genomic_DNA"/>
</dbReference>
<accession>A0A9P8LY77</accession>
<keyword evidence="2" id="KW-1185">Reference proteome</keyword>
<name>A0A9P8LY77_9EUKA</name>
<proteinExistence type="predicted"/>